<proteinExistence type="predicted"/>
<dbReference type="AlphaFoldDB" id="A0AAV9ZND3"/>
<sequence length="106" mass="12569">MTTTFRQSLDRARAGEFAPWPLFTIKARDVAIALWEAKDQQKEAIYNDTFMSFTRDLVLAYEEQLSAMPNNQDKKRRKNRLRNKLRPAFNTLWKQHAIGLARTRRQ</sequence>
<organism evidence="1 2">
    <name type="scientific">Favolaschia claudopus</name>
    <dbReference type="NCBI Taxonomy" id="2862362"/>
    <lineage>
        <taxon>Eukaryota</taxon>
        <taxon>Fungi</taxon>
        <taxon>Dikarya</taxon>
        <taxon>Basidiomycota</taxon>
        <taxon>Agaricomycotina</taxon>
        <taxon>Agaricomycetes</taxon>
        <taxon>Agaricomycetidae</taxon>
        <taxon>Agaricales</taxon>
        <taxon>Marasmiineae</taxon>
        <taxon>Mycenaceae</taxon>
        <taxon>Favolaschia</taxon>
    </lineage>
</organism>
<dbReference type="Proteomes" id="UP001362999">
    <property type="component" value="Unassembled WGS sequence"/>
</dbReference>
<evidence type="ECO:0000313" key="1">
    <source>
        <dbReference type="EMBL" id="KAK6988006.1"/>
    </source>
</evidence>
<dbReference type="EMBL" id="JAWWNJ010000126">
    <property type="protein sequence ID" value="KAK6988006.1"/>
    <property type="molecule type" value="Genomic_DNA"/>
</dbReference>
<gene>
    <name evidence="1" type="ORF">R3P38DRAFT_2804992</name>
</gene>
<keyword evidence="2" id="KW-1185">Reference proteome</keyword>
<accession>A0AAV9ZND3</accession>
<comment type="caution">
    <text evidence="1">The sequence shown here is derived from an EMBL/GenBank/DDBJ whole genome shotgun (WGS) entry which is preliminary data.</text>
</comment>
<name>A0AAV9ZND3_9AGAR</name>
<protein>
    <submittedName>
        <fullName evidence="1">Uncharacterized protein</fullName>
    </submittedName>
</protein>
<evidence type="ECO:0000313" key="2">
    <source>
        <dbReference type="Proteomes" id="UP001362999"/>
    </source>
</evidence>
<reference evidence="1 2" key="1">
    <citation type="journal article" date="2024" name="J Genomics">
        <title>Draft genome sequencing and assembly of Favolaschia claudopus CIRM-BRFM 2984 isolated from oak limbs.</title>
        <authorList>
            <person name="Navarro D."/>
            <person name="Drula E."/>
            <person name="Chaduli D."/>
            <person name="Cazenave R."/>
            <person name="Ahrendt S."/>
            <person name="Wang J."/>
            <person name="Lipzen A."/>
            <person name="Daum C."/>
            <person name="Barry K."/>
            <person name="Grigoriev I.V."/>
            <person name="Favel A."/>
            <person name="Rosso M.N."/>
            <person name="Martin F."/>
        </authorList>
    </citation>
    <scope>NUCLEOTIDE SEQUENCE [LARGE SCALE GENOMIC DNA]</scope>
    <source>
        <strain evidence="1 2">CIRM-BRFM 2984</strain>
    </source>
</reference>